<dbReference type="Gene3D" id="3.40.50.300">
    <property type="entry name" value="P-loop containing nucleotide triphosphate hydrolases"/>
    <property type="match status" value="1"/>
</dbReference>
<keyword evidence="11" id="KW-0479">Metal-binding</keyword>
<comment type="pathway">
    <text evidence="1 11">Metabolic intermediate biosynthesis; chorismate biosynthesis; chorismate from D-erythrose 4-phosphate and phosphoenolpyruvate: step 5/7.</text>
</comment>
<dbReference type="InterPro" id="IPR023000">
    <property type="entry name" value="Shikimate_kinase_CS"/>
</dbReference>
<evidence type="ECO:0000256" key="7">
    <source>
        <dbReference type="ARBA" id="ARBA00022777"/>
    </source>
</evidence>
<proteinExistence type="inferred from homology"/>
<evidence type="ECO:0000256" key="6">
    <source>
        <dbReference type="ARBA" id="ARBA00022741"/>
    </source>
</evidence>
<evidence type="ECO:0000256" key="3">
    <source>
        <dbReference type="ARBA" id="ARBA00012154"/>
    </source>
</evidence>
<comment type="subunit">
    <text evidence="11">Monomer.</text>
</comment>
<comment type="catalytic activity">
    <reaction evidence="10 11">
        <text>shikimate + ATP = 3-phosphoshikimate + ADP + H(+)</text>
        <dbReference type="Rhea" id="RHEA:13121"/>
        <dbReference type="ChEBI" id="CHEBI:15378"/>
        <dbReference type="ChEBI" id="CHEBI:30616"/>
        <dbReference type="ChEBI" id="CHEBI:36208"/>
        <dbReference type="ChEBI" id="CHEBI:145989"/>
        <dbReference type="ChEBI" id="CHEBI:456216"/>
        <dbReference type="EC" id="2.7.1.71"/>
    </reaction>
</comment>
<comment type="similarity">
    <text evidence="2 11">Belongs to the shikimate kinase family.</text>
</comment>
<feature type="binding site" evidence="11">
    <location>
        <begin position="14"/>
        <end position="19"/>
    </location>
    <ligand>
        <name>ATP</name>
        <dbReference type="ChEBI" id="CHEBI:30616"/>
    </ligand>
</feature>
<evidence type="ECO:0000313" key="12">
    <source>
        <dbReference type="EMBL" id="MDR7097962.1"/>
    </source>
</evidence>
<feature type="binding site" evidence="11">
    <location>
        <position position="60"/>
    </location>
    <ligand>
        <name>substrate</name>
    </ligand>
</feature>
<sequence>MDPATNLILVGPMGAGKTCVGERLAGQCGLRLLDLDHEIERDAGASVTQIFEHEGEAGFRARESAMLAELLRGDGIVLATGGGAVLDANNRALLRGRGFVVHLHASVEQQLQRLAFDDTRPLLARPDREDVLHDLAAARAPWYAEVADLVFDTAGLGADAAATQLAALLAQRWHRIGANA</sequence>
<dbReference type="Proteomes" id="UP001267878">
    <property type="component" value="Unassembled WGS sequence"/>
</dbReference>
<accession>A0ABU1VKE7</accession>
<keyword evidence="4 11" id="KW-0028">Amino-acid biosynthesis</keyword>
<dbReference type="RefSeq" id="WP_310051322.1">
    <property type="nucleotide sequence ID" value="NZ_JAVDVW010000001.1"/>
</dbReference>
<keyword evidence="9 11" id="KW-0057">Aromatic amino acid biosynthesis</keyword>
<protein>
    <recommendedName>
        <fullName evidence="3 11">Shikimate kinase</fullName>
        <shortName evidence="11">SK</shortName>
        <ecNumber evidence="3 11">2.7.1.71</ecNumber>
    </recommendedName>
</protein>
<keyword evidence="11" id="KW-0460">Magnesium</keyword>
<reference evidence="12 13" key="1">
    <citation type="submission" date="2023-07" db="EMBL/GenBank/DDBJ databases">
        <title>Sorghum-associated microbial communities from plants grown in Nebraska, USA.</title>
        <authorList>
            <person name="Schachtman D."/>
        </authorList>
    </citation>
    <scope>NUCLEOTIDE SEQUENCE [LARGE SCALE GENOMIC DNA]</scope>
    <source>
        <strain evidence="12 13">BE187</strain>
    </source>
</reference>
<dbReference type="PANTHER" id="PTHR21087">
    <property type="entry name" value="SHIKIMATE KINASE"/>
    <property type="match status" value="1"/>
</dbReference>
<dbReference type="CDD" id="cd00464">
    <property type="entry name" value="SK"/>
    <property type="match status" value="1"/>
</dbReference>
<dbReference type="InterPro" id="IPR000623">
    <property type="entry name" value="Shikimate_kinase/TSH1"/>
</dbReference>
<feature type="binding site" evidence="11">
    <location>
        <position position="82"/>
    </location>
    <ligand>
        <name>substrate</name>
    </ligand>
</feature>
<evidence type="ECO:0000256" key="2">
    <source>
        <dbReference type="ARBA" id="ARBA00006997"/>
    </source>
</evidence>
<comment type="function">
    <text evidence="11">Catalyzes the specific phosphorylation of the 3-hydroxyl group of shikimic acid using ATP as a cosubstrate.</text>
</comment>
<comment type="caution">
    <text evidence="11">Lacks conserved residue(s) required for the propagation of feature annotation.</text>
</comment>
<dbReference type="HAMAP" id="MF_00109">
    <property type="entry name" value="Shikimate_kinase"/>
    <property type="match status" value="1"/>
</dbReference>
<dbReference type="PRINTS" id="PR01100">
    <property type="entry name" value="SHIKIMTKNASE"/>
</dbReference>
<keyword evidence="8 11" id="KW-0067">ATP-binding</keyword>
<dbReference type="Pfam" id="PF01202">
    <property type="entry name" value="SKI"/>
    <property type="match status" value="1"/>
</dbReference>
<dbReference type="PROSITE" id="PS01128">
    <property type="entry name" value="SHIKIMATE_KINASE"/>
    <property type="match status" value="1"/>
</dbReference>
<evidence type="ECO:0000256" key="9">
    <source>
        <dbReference type="ARBA" id="ARBA00023141"/>
    </source>
</evidence>
<organism evidence="12 13">
    <name type="scientific">Agrilutibacter niabensis</name>
    <dbReference type="NCBI Taxonomy" id="380628"/>
    <lineage>
        <taxon>Bacteria</taxon>
        <taxon>Pseudomonadati</taxon>
        <taxon>Pseudomonadota</taxon>
        <taxon>Gammaproteobacteria</taxon>
        <taxon>Lysobacterales</taxon>
        <taxon>Lysobacteraceae</taxon>
        <taxon>Agrilutibacter</taxon>
    </lineage>
</organism>
<comment type="cofactor">
    <cofactor evidence="11">
        <name>Mg(2+)</name>
        <dbReference type="ChEBI" id="CHEBI:18420"/>
    </cofactor>
    <text evidence="11">Binds 1 Mg(2+) ion per subunit.</text>
</comment>
<keyword evidence="11" id="KW-0963">Cytoplasm</keyword>
<feature type="binding site" evidence="11">
    <location>
        <position position="120"/>
    </location>
    <ligand>
        <name>ATP</name>
        <dbReference type="ChEBI" id="CHEBI:30616"/>
    </ligand>
</feature>
<comment type="caution">
    <text evidence="12">The sequence shown here is derived from an EMBL/GenBank/DDBJ whole genome shotgun (WGS) entry which is preliminary data.</text>
</comment>
<comment type="subcellular location">
    <subcellularLocation>
        <location evidence="11">Cytoplasm</location>
    </subcellularLocation>
</comment>
<gene>
    <name evidence="11" type="primary">aroK</name>
    <name evidence="12" type="ORF">J2X04_000309</name>
</gene>
<keyword evidence="7 11" id="KW-0418">Kinase</keyword>
<feature type="binding site" evidence="11">
    <location>
        <position position="36"/>
    </location>
    <ligand>
        <name>substrate</name>
    </ligand>
</feature>
<keyword evidence="13" id="KW-1185">Reference proteome</keyword>
<dbReference type="InterPro" id="IPR027417">
    <property type="entry name" value="P-loop_NTPase"/>
</dbReference>
<feature type="binding site" evidence="11">
    <location>
        <position position="139"/>
    </location>
    <ligand>
        <name>substrate</name>
    </ligand>
</feature>
<evidence type="ECO:0000256" key="8">
    <source>
        <dbReference type="ARBA" id="ARBA00022840"/>
    </source>
</evidence>
<name>A0ABU1VKE7_9GAMM</name>
<evidence type="ECO:0000256" key="11">
    <source>
        <dbReference type="HAMAP-Rule" id="MF_00109"/>
    </source>
</evidence>
<dbReference type="PANTHER" id="PTHR21087:SF16">
    <property type="entry name" value="SHIKIMATE KINASE 1, CHLOROPLASTIC"/>
    <property type="match status" value="1"/>
</dbReference>
<evidence type="ECO:0000256" key="10">
    <source>
        <dbReference type="ARBA" id="ARBA00048567"/>
    </source>
</evidence>
<dbReference type="SUPFAM" id="SSF52540">
    <property type="entry name" value="P-loop containing nucleoside triphosphate hydrolases"/>
    <property type="match status" value="1"/>
</dbReference>
<feature type="binding site" evidence="11">
    <location>
        <position position="18"/>
    </location>
    <ligand>
        <name>Mg(2+)</name>
        <dbReference type="ChEBI" id="CHEBI:18420"/>
    </ligand>
</feature>
<evidence type="ECO:0000256" key="1">
    <source>
        <dbReference type="ARBA" id="ARBA00004842"/>
    </source>
</evidence>
<evidence type="ECO:0000313" key="13">
    <source>
        <dbReference type="Proteomes" id="UP001267878"/>
    </source>
</evidence>
<dbReference type="EMBL" id="JAVDVW010000001">
    <property type="protein sequence ID" value="MDR7097962.1"/>
    <property type="molecule type" value="Genomic_DNA"/>
</dbReference>
<dbReference type="GO" id="GO:0004765">
    <property type="term" value="F:shikimate kinase activity"/>
    <property type="evidence" value="ECO:0007669"/>
    <property type="project" value="UniProtKB-EC"/>
</dbReference>
<dbReference type="InterPro" id="IPR031322">
    <property type="entry name" value="Shikimate/glucono_kinase"/>
</dbReference>
<keyword evidence="5 11" id="KW-0808">Transferase</keyword>
<evidence type="ECO:0000256" key="5">
    <source>
        <dbReference type="ARBA" id="ARBA00022679"/>
    </source>
</evidence>
<keyword evidence="6 11" id="KW-0547">Nucleotide-binding</keyword>
<evidence type="ECO:0000256" key="4">
    <source>
        <dbReference type="ARBA" id="ARBA00022605"/>
    </source>
</evidence>
<dbReference type="EC" id="2.7.1.71" evidence="3 11"/>